<reference evidence="2 3" key="1">
    <citation type="submission" date="2020-07" db="EMBL/GenBank/DDBJ databases">
        <title>Sequencing the genomes of 1000 actinobacteria strains.</title>
        <authorList>
            <person name="Klenk H.-P."/>
        </authorList>
    </citation>
    <scope>NUCLEOTIDE SEQUENCE [LARGE SCALE GENOMIC DNA]</scope>
    <source>
        <strain evidence="2 3">DSM 40398</strain>
    </source>
</reference>
<evidence type="ECO:0000313" key="3">
    <source>
        <dbReference type="Proteomes" id="UP000529783"/>
    </source>
</evidence>
<evidence type="ECO:0000259" key="1">
    <source>
        <dbReference type="PROSITE" id="PS51677"/>
    </source>
</evidence>
<protein>
    <submittedName>
        <fullName evidence="2">Peptidoglycan/xylan/chitin deacetylase (PgdA/CDA1 family)</fullName>
    </submittedName>
</protein>
<dbReference type="RefSeq" id="WP_179842214.1">
    <property type="nucleotide sequence ID" value="NZ_JACCBA010000001.1"/>
</dbReference>
<organism evidence="2 3">
    <name type="scientific">Actinomadura luteofluorescens</name>
    <dbReference type="NCBI Taxonomy" id="46163"/>
    <lineage>
        <taxon>Bacteria</taxon>
        <taxon>Bacillati</taxon>
        <taxon>Actinomycetota</taxon>
        <taxon>Actinomycetes</taxon>
        <taxon>Streptosporangiales</taxon>
        <taxon>Thermomonosporaceae</taxon>
        <taxon>Actinomadura</taxon>
    </lineage>
</organism>
<dbReference type="GO" id="GO:0005975">
    <property type="term" value="P:carbohydrate metabolic process"/>
    <property type="evidence" value="ECO:0007669"/>
    <property type="project" value="InterPro"/>
</dbReference>
<keyword evidence="3" id="KW-1185">Reference proteome</keyword>
<dbReference type="Gene3D" id="3.20.20.370">
    <property type="entry name" value="Glycoside hydrolase/deacetylase"/>
    <property type="match status" value="1"/>
</dbReference>
<dbReference type="Pfam" id="PF01522">
    <property type="entry name" value="Polysacc_deac_1"/>
    <property type="match status" value="1"/>
</dbReference>
<sequence>MDTLAPRDFVGYGPNPPDFAWPNGARLAVNFVVNYEEGAERNVLDGDPAHETLVEARYEVPAGQRELFAESTFEYGSRVGIWRLLETLDEHGIVPTVFASALALERNAAVTEAINARGCDVVGHGYRWIPHTGLSEAQERRNIVDCVETLERLTGRRVQGWFTRPPNTVRTRSLLAQAGLVYDAGSVSDDIPYYEEVDGRPFLIVPYSLDVNDTKFYKGQFFTADDFARYAIDCFDTLAAESARRPRLMSVGLHPRIIGRPARLPGLLRLIEHLSANDDVWIAGRDEIARFWLETFPPETAHA</sequence>
<dbReference type="SUPFAM" id="SSF88713">
    <property type="entry name" value="Glycoside hydrolase/deacetylase"/>
    <property type="match status" value="1"/>
</dbReference>
<feature type="domain" description="NodB homology" evidence="1">
    <location>
        <begin position="67"/>
        <end position="283"/>
    </location>
</feature>
<gene>
    <name evidence="2" type="ORF">BJY14_000646</name>
</gene>
<evidence type="ECO:0000313" key="2">
    <source>
        <dbReference type="EMBL" id="NYD44663.1"/>
    </source>
</evidence>
<accession>A0A7Y9JDM8</accession>
<dbReference type="PANTHER" id="PTHR43123">
    <property type="entry name" value="POLYSACCHARIDE DEACETYLASE-RELATED"/>
    <property type="match status" value="1"/>
</dbReference>
<dbReference type="GO" id="GO:0016810">
    <property type="term" value="F:hydrolase activity, acting on carbon-nitrogen (but not peptide) bonds"/>
    <property type="evidence" value="ECO:0007669"/>
    <property type="project" value="InterPro"/>
</dbReference>
<dbReference type="PROSITE" id="PS51677">
    <property type="entry name" value="NODB"/>
    <property type="match status" value="1"/>
</dbReference>
<dbReference type="EMBL" id="JACCBA010000001">
    <property type="protein sequence ID" value="NYD44663.1"/>
    <property type="molecule type" value="Genomic_DNA"/>
</dbReference>
<dbReference type="InterPro" id="IPR011330">
    <property type="entry name" value="Glyco_hydro/deAcase_b/a-brl"/>
</dbReference>
<dbReference type="PANTHER" id="PTHR43123:SF1">
    <property type="entry name" value="POLYSACCHARIDE DEACETYLASE-RELATED"/>
    <property type="match status" value="1"/>
</dbReference>
<dbReference type="InterPro" id="IPR002509">
    <property type="entry name" value="NODB_dom"/>
</dbReference>
<dbReference type="AlphaFoldDB" id="A0A7Y9JDM8"/>
<proteinExistence type="predicted"/>
<comment type="caution">
    <text evidence="2">The sequence shown here is derived from an EMBL/GenBank/DDBJ whole genome shotgun (WGS) entry which is preliminary data.</text>
</comment>
<dbReference type="Proteomes" id="UP000529783">
    <property type="component" value="Unassembled WGS sequence"/>
</dbReference>
<name>A0A7Y9JDM8_9ACTN</name>